<feature type="domain" description="Amidohydrolase-related" evidence="3">
    <location>
        <begin position="269"/>
        <end position="392"/>
    </location>
</feature>
<dbReference type="PANTHER" id="PTHR43135">
    <property type="entry name" value="ALPHA-D-RIBOSE 1-METHYLPHOSPHONATE 5-TRIPHOSPHATE DIPHOSPHATASE"/>
    <property type="match status" value="1"/>
</dbReference>
<name>A0A7W7F713_9SPHN</name>
<dbReference type="Pfam" id="PF01979">
    <property type="entry name" value="Amidohydro_1"/>
    <property type="match status" value="1"/>
</dbReference>
<dbReference type="EMBL" id="JACHNZ010000017">
    <property type="protein sequence ID" value="MBB4632152.1"/>
    <property type="molecule type" value="Genomic_DNA"/>
</dbReference>
<keyword evidence="4" id="KW-0378">Hydrolase</keyword>
<dbReference type="Gene3D" id="3.20.20.140">
    <property type="entry name" value="Metal-dependent hydrolases"/>
    <property type="match status" value="1"/>
</dbReference>
<protein>
    <submittedName>
        <fullName evidence="4">Imidazolonepropionase-like amidohydrolase</fullName>
    </submittedName>
</protein>
<dbReference type="GO" id="GO:0016810">
    <property type="term" value="F:hydrolase activity, acting on carbon-nitrogen (but not peptide) bonds"/>
    <property type="evidence" value="ECO:0007669"/>
    <property type="project" value="InterPro"/>
</dbReference>
<feature type="chain" id="PRO_5030691895" evidence="2">
    <location>
        <begin position="19"/>
        <end position="432"/>
    </location>
</feature>
<accession>A0A7W7F713</accession>
<dbReference type="Gene3D" id="2.30.40.10">
    <property type="entry name" value="Urease, subunit C, domain 1"/>
    <property type="match status" value="1"/>
</dbReference>
<dbReference type="InterPro" id="IPR006680">
    <property type="entry name" value="Amidohydro-rel"/>
</dbReference>
<keyword evidence="2" id="KW-0732">Signal</keyword>
<sequence>MMRLLSLLALTLASPAVAETVAIVNGKVATVARAEPIENGTVVIRDGRIVAVGANVAVPAGARIVDAAGGWVTPGLFAGYSRLGIVEVDAVSGTNDTRAASAPYAAAIDIAPAVNPLTTAIAVTRIEGVTRAAVMPEAGNDIFGGQGLVLSLGEGAPITRAQAFQYIVMGEAGARLAGGSRGALFARLADAFAEAAAWARNPAGYGYGRDRGSLLKRADAAALAKVISGEVPAVVSVNRASDIVNVLALKTTYPRLRLILAGASEGWTVAERIAAAGVPVLASVAPNLPESFEALAATQSNVGRMIRAGVKVAIVPIGRDLNHQVRLIPQQAGNLVAQGRIPGGVQVSHAEALAALTRNPAEIFGLGAELGTLEPGKRADVVVWSGDPIALASAPTALFIDGRDTPLVSRQTKLRDRYNPLKQDTMPKQYSR</sequence>
<proteinExistence type="predicted"/>
<evidence type="ECO:0000256" key="2">
    <source>
        <dbReference type="SAM" id="SignalP"/>
    </source>
</evidence>
<dbReference type="SUPFAM" id="SSF51338">
    <property type="entry name" value="Composite domain of metallo-dependent hydrolases"/>
    <property type="match status" value="1"/>
</dbReference>
<organism evidence="4 5">
    <name type="scientific">Sphingosinicella soli</name>
    <dbReference type="NCBI Taxonomy" id="333708"/>
    <lineage>
        <taxon>Bacteria</taxon>
        <taxon>Pseudomonadati</taxon>
        <taxon>Pseudomonadota</taxon>
        <taxon>Alphaproteobacteria</taxon>
        <taxon>Sphingomonadales</taxon>
        <taxon>Sphingosinicellaceae</taxon>
        <taxon>Sphingosinicella</taxon>
    </lineage>
</organism>
<dbReference type="InterPro" id="IPR011059">
    <property type="entry name" value="Metal-dep_hydrolase_composite"/>
</dbReference>
<evidence type="ECO:0000259" key="3">
    <source>
        <dbReference type="Pfam" id="PF01979"/>
    </source>
</evidence>
<evidence type="ECO:0000313" key="4">
    <source>
        <dbReference type="EMBL" id="MBB4632152.1"/>
    </source>
</evidence>
<evidence type="ECO:0000256" key="1">
    <source>
        <dbReference type="SAM" id="MobiDB-lite"/>
    </source>
</evidence>
<reference evidence="4 5" key="1">
    <citation type="submission" date="2020-08" db="EMBL/GenBank/DDBJ databases">
        <title>Genomic Encyclopedia of Type Strains, Phase IV (KMG-IV): sequencing the most valuable type-strain genomes for metagenomic binning, comparative biology and taxonomic classification.</title>
        <authorList>
            <person name="Goeker M."/>
        </authorList>
    </citation>
    <scope>NUCLEOTIDE SEQUENCE [LARGE SCALE GENOMIC DNA]</scope>
    <source>
        <strain evidence="4 5">DSM 17328</strain>
    </source>
</reference>
<dbReference type="PANTHER" id="PTHR43135:SF3">
    <property type="entry name" value="ALPHA-D-RIBOSE 1-METHYLPHOSPHONATE 5-TRIPHOSPHATE DIPHOSPHATASE"/>
    <property type="match status" value="1"/>
</dbReference>
<dbReference type="RefSeq" id="WP_184068172.1">
    <property type="nucleotide sequence ID" value="NZ_JACHNZ010000017.1"/>
</dbReference>
<dbReference type="SUPFAM" id="SSF51556">
    <property type="entry name" value="Metallo-dependent hydrolases"/>
    <property type="match status" value="1"/>
</dbReference>
<feature type="region of interest" description="Disordered" evidence="1">
    <location>
        <begin position="410"/>
        <end position="432"/>
    </location>
</feature>
<comment type="caution">
    <text evidence="4">The sequence shown here is derived from an EMBL/GenBank/DDBJ whole genome shotgun (WGS) entry which is preliminary data.</text>
</comment>
<dbReference type="AlphaFoldDB" id="A0A7W7F713"/>
<dbReference type="InterPro" id="IPR032466">
    <property type="entry name" value="Metal_Hydrolase"/>
</dbReference>
<evidence type="ECO:0000313" key="5">
    <source>
        <dbReference type="Proteomes" id="UP000566324"/>
    </source>
</evidence>
<keyword evidence="5" id="KW-1185">Reference proteome</keyword>
<dbReference type="InterPro" id="IPR051781">
    <property type="entry name" value="Metallo-dep_Hydrolase"/>
</dbReference>
<dbReference type="Proteomes" id="UP000566324">
    <property type="component" value="Unassembled WGS sequence"/>
</dbReference>
<gene>
    <name evidence="4" type="ORF">GGQ98_001771</name>
</gene>
<feature type="signal peptide" evidence="2">
    <location>
        <begin position="1"/>
        <end position="18"/>
    </location>
</feature>